<dbReference type="GO" id="GO:0016358">
    <property type="term" value="P:dendrite development"/>
    <property type="evidence" value="ECO:0007669"/>
    <property type="project" value="TreeGrafter"/>
</dbReference>
<dbReference type="InterPro" id="IPR002049">
    <property type="entry name" value="LE_dom"/>
</dbReference>
<keyword evidence="16" id="KW-1185">Reference proteome</keyword>
<dbReference type="FunFam" id="2.10.25.10:FF:000188">
    <property type="entry name" value="Laminin subunit gamma 2"/>
    <property type="match status" value="1"/>
</dbReference>
<dbReference type="InterPro" id="IPR018933">
    <property type="entry name" value="Netrin_module_non-TIMP"/>
</dbReference>
<dbReference type="SUPFAM" id="SSF49785">
    <property type="entry name" value="Galactose-binding domain-like"/>
    <property type="match status" value="1"/>
</dbReference>
<dbReference type="InterPro" id="IPR008211">
    <property type="entry name" value="Laminin_N"/>
</dbReference>
<evidence type="ECO:0000256" key="11">
    <source>
        <dbReference type="SAM" id="Phobius"/>
    </source>
</evidence>
<dbReference type="InterPro" id="IPR056863">
    <property type="entry name" value="LMN_ATRN_NET-like_EGF"/>
</dbReference>
<feature type="disulfide bond" evidence="9">
    <location>
        <begin position="774"/>
        <end position="786"/>
    </location>
</feature>
<evidence type="ECO:0000256" key="9">
    <source>
        <dbReference type="PROSITE-ProRule" id="PRU00460"/>
    </source>
</evidence>
<dbReference type="CDD" id="cd03579">
    <property type="entry name" value="NTR_netrin-1_like"/>
    <property type="match status" value="1"/>
</dbReference>
<evidence type="ECO:0000313" key="16">
    <source>
        <dbReference type="Proteomes" id="UP000298787"/>
    </source>
</evidence>
<evidence type="ECO:0000259" key="14">
    <source>
        <dbReference type="PROSITE" id="PS51117"/>
    </source>
</evidence>
<evidence type="ECO:0000256" key="7">
    <source>
        <dbReference type="ARBA" id="ARBA00023180"/>
    </source>
</evidence>
<keyword evidence="3" id="KW-0964">Secreted</keyword>
<evidence type="ECO:0000259" key="12">
    <source>
        <dbReference type="PROSITE" id="PS50027"/>
    </source>
</evidence>
<feature type="disulfide bond" evidence="9">
    <location>
        <begin position="776"/>
        <end position="793"/>
    </location>
</feature>
<dbReference type="Gene3D" id="2.10.25.10">
    <property type="entry name" value="Laminin"/>
    <property type="match status" value="1"/>
</dbReference>
<gene>
    <name evidence="15" type="ORF">D9C73_026288</name>
</gene>
<reference evidence="15 16" key="1">
    <citation type="submission" date="2019-01" db="EMBL/GenBank/DDBJ databases">
        <title>Genome Assembly of Collichthys lucidus.</title>
        <authorList>
            <person name="Cai M."/>
            <person name="Xiao S."/>
        </authorList>
    </citation>
    <scope>NUCLEOTIDE SEQUENCE [LARGE SCALE GENOMIC DNA]</scope>
    <source>
        <strain evidence="15">JT15FE1705JMU</strain>
        <tissue evidence="15">Muscle</tissue>
    </source>
</reference>
<feature type="disulfide bond" evidence="9">
    <location>
        <begin position="392"/>
        <end position="401"/>
    </location>
</feature>
<dbReference type="GO" id="GO:0008045">
    <property type="term" value="P:motor neuron axon guidance"/>
    <property type="evidence" value="ECO:0007669"/>
    <property type="project" value="TreeGrafter"/>
</dbReference>
<dbReference type="Pfam" id="PF00053">
    <property type="entry name" value="EGF_laminin"/>
    <property type="match status" value="1"/>
</dbReference>
<keyword evidence="8 9" id="KW-0424">Laminin EGF-like domain</keyword>
<evidence type="ECO:0000256" key="10">
    <source>
        <dbReference type="SAM" id="MobiDB-lite"/>
    </source>
</evidence>
<dbReference type="PROSITE" id="PS51117">
    <property type="entry name" value="LAMININ_NTER"/>
    <property type="match status" value="1"/>
</dbReference>
<sequence length="1025" mass="115647">MQMNTDYTLHETSALCTCRDFYRASSRYMQPPGGLRAAASEAHHNLSDESKFEILSYCEEETIDHRVCYQRTMKKSASVMRSGARITMQRILEVWVTLVTLCALTEGVFAGYGLSMFAAQSSPPDPCYDENGNPRRCIPDFVNSAFGKDVRVSSTCGNPAARYCVVTEKGEERTRDCHTCDAGDPKKSHPPAYLTDLNNPHNLTCWQSENYVQYPQNVTLTLSLGKKFEVTYVSLQFCSPRPESMAIYKSMDYGKSWVPFQYYSTQCKKMYNRQNKAAITKQNEQEAICTDSHTDMHPLTGGLIAFSTLDGRPSAHDFDNSPVLQDWVTATDIKVIFSRLHTFGDENEDDSELARDSYFYAVSDLQVGGRCKCNGHASKCVKDREGNLVCECKHNTAGPECDRCKPFHYDRPWQRATAREANECVGRKEIQNDCEQARSDHEEMSEDKNRCRMTTKRHKTTAKRCRMTANRNKERGKERNDKKTGAKQPRENTKWVKNDYKKMSNDHKEKPNNYKDTHKTTTRDVRGQEQMQNDCEQGPVSGSQCVLLSSIYPAGYPLKSNKWFLIRSLSEKNWPLGYMRDGACHCNLHARRCRFNMELYKLSGRRSGGVCLNCRHNTAGRHCHYCKEGYYRDMTKSISHRRACKESRVVNQSNTKDKTNDKPEHVTKGTGVYPMISGAVDISGTVEISDALEASRMPIPKSCSTLKKNVNFRKSQVLDCYAERNQPCKEGGESYWLDLGRVDPGREMERTKIQELEEEIDRNYNSCLGGGSACDCHPVGAAGKTCNQTTGQCPCKDGVTGITCNRCAKGYQQSRSPIAPCIKIPVASPTATYSSSYEEPSDCESHCKASKGKMKITMKKYCKKDYAPAASSAAVIPMSALPPLLLRSQLTTESNQTLAVRCVLIPDSVSALLRSQNSKSVQVHVLKGDKAGEWWKFTVNIISVYKQGEHRIRRGDQLLWVRAKDVACKCPKIKPGRKYLLLGTDDDSPGQSGVVADKGSLLIPWKDLWGRRLRKFQQRDKRGKC</sequence>
<dbReference type="PROSITE" id="PS01248">
    <property type="entry name" value="EGF_LAM_1"/>
    <property type="match status" value="1"/>
</dbReference>
<dbReference type="PANTHER" id="PTHR10574">
    <property type="entry name" value="NETRIN/LAMININ-RELATED"/>
    <property type="match status" value="1"/>
</dbReference>
<evidence type="ECO:0000256" key="6">
    <source>
        <dbReference type="ARBA" id="ARBA00023157"/>
    </source>
</evidence>
<proteinExistence type="predicted"/>
<feature type="compositionally biased region" description="Basic and acidic residues" evidence="10">
    <location>
        <begin position="436"/>
        <end position="450"/>
    </location>
</feature>
<dbReference type="GO" id="GO:0009888">
    <property type="term" value="P:tissue development"/>
    <property type="evidence" value="ECO:0007669"/>
    <property type="project" value="TreeGrafter"/>
</dbReference>
<feature type="domain" description="Laminin EGF-like" evidence="12">
    <location>
        <begin position="371"/>
        <end position="416"/>
    </location>
</feature>
<dbReference type="STRING" id="240159.A0A4U5VS78"/>
<keyword evidence="7" id="KW-0325">Glycoprotein</keyword>
<dbReference type="SMART" id="SM00136">
    <property type="entry name" value="LamNT"/>
    <property type="match status" value="1"/>
</dbReference>
<dbReference type="InterPro" id="IPR001134">
    <property type="entry name" value="Netrin_domain"/>
</dbReference>
<feature type="region of interest" description="Disordered" evidence="10">
    <location>
        <begin position="436"/>
        <end position="455"/>
    </location>
</feature>
<dbReference type="InterPro" id="IPR008979">
    <property type="entry name" value="Galactose-bd-like_sf"/>
</dbReference>
<feature type="disulfide bond" evidence="9">
    <location>
        <begin position="373"/>
        <end position="390"/>
    </location>
</feature>
<dbReference type="PROSITE" id="PS50027">
    <property type="entry name" value="EGF_LAM_2"/>
    <property type="match status" value="2"/>
</dbReference>
<feature type="disulfide bond" evidence="9">
    <location>
        <begin position="795"/>
        <end position="804"/>
    </location>
</feature>
<evidence type="ECO:0000256" key="5">
    <source>
        <dbReference type="ARBA" id="ARBA00022737"/>
    </source>
</evidence>
<dbReference type="Gene3D" id="2.170.300.10">
    <property type="entry name" value="Tie2 ligand-binding domain superfamily"/>
    <property type="match status" value="1"/>
</dbReference>
<dbReference type="PROSITE" id="PS50189">
    <property type="entry name" value="NTR"/>
    <property type="match status" value="1"/>
</dbReference>
<feature type="domain" description="Laminin EGF-like" evidence="12">
    <location>
        <begin position="774"/>
        <end position="823"/>
    </location>
</feature>
<dbReference type="Pfam" id="PF00055">
    <property type="entry name" value="Laminin_N"/>
    <property type="match status" value="1"/>
</dbReference>
<feature type="domain" description="Laminin N-terminal" evidence="14">
    <location>
        <begin position="133"/>
        <end position="370"/>
    </location>
</feature>
<keyword evidence="11" id="KW-0812">Transmembrane</keyword>
<evidence type="ECO:0000256" key="4">
    <source>
        <dbReference type="ARBA" id="ARBA00022729"/>
    </source>
</evidence>
<dbReference type="InterPro" id="IPR050440">
    <property type="entry name" value="Laminin/Netrin_ECM"/>
</dbReference>
<feature type="domain" description="NTR" evidence="13">
    <location>
        <begin position="843"/>
        <end position="1025"/>
    </location>
</feature>
<dbReference type="EMBL" id="CM014100">
    <property type="protein sequence ID" value="TKS91513.1"/>
    <property type="molecule type" value="Genomic_DNA"/>
</dbReference>
<dbReference type="GO" id="GO:0005604">
    <property type="term" value="C:basement membrane"/>
    <property type="evidence" value="ECO:0007669"/>
    <property type="project" value="TreeGrafter"/>
</dbReference>
<dbReference type="Proteomes" id="UP000298787">
    <property type="component" value="Chromosome 23"/>
</dbReference>
<feature type="region of interest" description="Disordered" evidence="10">
    <location>
        <begin position="461"/>
        <end position="494"/>
    </location>
</feature>
<keyword evidence="6 9" id="KW-1015">Disulfide bond</keyword>
<keyword evidence="11" id="KW-1133">Transmembrane helix</keyword>
<keyword evidence="5" id="KW-0677">Repeat</keyword>
<feature type="disulfide bond" evidence="9">
    <location>
        <begin position="807"/>
        <end position="821"/>
    </location>
</feature>
<dbReference type="FunFam" id="2.40.50.120:FF:000001">
    <property type="entry name" value="Netrin 1"/>
    <property type="match status" value="1"/>
</dbReference>
<feature type="region of interest" description="Disordered" evidence="10">
    <location>
        <begin position="649"/>
        <end position="670"/>
    </location>
</feature>
<feature type="compositionally biased region" description="Basic and acidic residues" evidence="10">
    <location>
        <begin position="655"/>
        <end position="667"/>
    </location>
</feature>
<dbReference type="FunFam" id="2.60.120.260:FF:000015">
    <property type="entry name" value="Netrin 1"/>
    <property type="match status" value="1"/>
</dbReference>
<dbReference type="Pfam" id="PF01759">
    <property type="entry name" value="NTR"/>
    <property type="match status" value="1"/>
</dbReference>
<evidence type="ECO:0000259" key="13">
    <source>
        <dbReference type="PROSITE" id="PS50189"/>
    </source>
</evidence>
<feature type="compositionally biased region" description="Basic and acidic residues" evidence="10">
    <location>
        <begin position="471"/>
        <end position="494"/>
    </location>
</feature>
<keyword evidence="11" id="KW-0472">Membrane</keyword>
<dbReference type="GO" id="GO:0009887">
    <property type="term" value="P:animal organ morphogenesis"/>
    <property type="evidence" value="ECO:0007669"/>
    <property type="project" value="TreeGrafter"/>
</dbReference>
<dbReference type="Gene3D" id="2.60.120.260">
    <property type="entry name" value="Galactose-binding domain-like"/>
    <property type="match status" value="1"/>
</dbReference>
<dbReference type="CDD" id="cd00055">
    <property type="entry name" value="EGF_Lam"/>
    <property type="match status" value="3"/>
</dbReference>
<evidence type="ECO:0000313" key="15">
    <source>
        <dbReference type="EMBL" id="TKS91513.1"/>
    </source>
</evidence>
<evidence type="ECO:0000256" key="2">
    <source>
        <dbReference type="ARBA" id="ARBA00015919"/>
    </source>
</evidence>
<accession>A0A4U5VS78</accession>
<evidence type="ECO:0000256" key="8">
    <source>
        <dbReference type="ARBA" id="ARBA00023292"/>
    </source>
</evidence>
<dbReference type="SUPFAM" id="SSF57196">
    <property type="entry name" value="EGF/Laminin"/>
    <property type="match status" value="3"/>
</dbReference>
<dbReference type="AlphaFoldDB" id="A0A4U5VS78"/>
<dbReference type="Gene3D" id="2.40.50.120">
    <property type="match status" value="1"/>
</dbReference>
<dbReference type="GO" id="GO:0005576">
    <property type="term" value="C:extracellular region"/>
    <property type="evidence" value="ECO:0007669"/>
    <property type="project" value="UniProtKB-SubCell"/>
</dbReference>
<keyword evidence="4" id="KW-0732">Signal</keyword>
<comment type="caution">
    <text evidence="9">Lacks conserved residue(s) required for the propagation of feature annotation.</text>
</comment>
<dbReference type="SMART" id="SM00643">
    <property type="entry name" value="C345C"/>
    <property type="match status" value="1"/>
</dbReference>
<organism evidence="15 16">
    <name type="scientific">Collichthys lucidus</name>
    <name type="common">Big head croaker</name>
    <name type="synonym">Sciaena lucida</name>
    <dbReference type="NCBI Taxonomy" id="240159"/>
    <lineage>
        <taxon>Eukaryota</taxon>
        <taxon>Metazoa</taxon>
        <taxon>Chordata</taxon>
        <taxon>Craniata</taxon>
        <taxon>Vertebrata</taxon>
        <taxon>Euteleostomi</taxon>
        <taxon>Actinopterygii</taxon>
        <taxon>Neopterygii</taxon>
        <taxon>Teleostei</taxon>
        <taxon>Neoteleostei</taxon>
        <taxon>Acanthomorphata</taxon>
        <taxon>Eupercaria</taxon>
        <taxon>Sciaenidae</taxon>
        <taxon>Collichthys</taxon>
    </lineage>
</organism>
<dbReference type="InterPro" id="IPR008993">
    <property type="entry name" value="TIMP-like_OB-fold"/>
</dbReference>
<protein>
    <recommendedName>
        <fullName evidence="2">Netrin-1</fullName>
    </recommendedName>
</protein>
<dbReference type="SUPFAM" id="SSF50242">
    <property type="entry name" value="TIMP-like"/>
    <property type="match status" value="1"/>
</dbReference>
<dbReference type="SMART" id="SM00180">
    <property type="entry name" value="EGF_Lam"/>
    <property type="match status" value="3"/>
</dbReference>
<dbReference type="PANTHER" id="PTHR10574:SF437">
    <property type="entry name" value="NETRIN-1"/>
    <property type="match status" value="1"/>
</dbReference>
<feature type="transmembrane region" description="Helical" evidence="11">
    <location>
        <begin position="91"/>
        <end position="114"/>
    </location>
</feature>
<dbReference type="Pfam" id="PF24973">
    <property type="entry name" value="EGF_LMN_ATRN"/>
    <property type="match status" value="2"/>
</dbReference>
<evidence type="ECO:0000256" key="1">
    <source>
        <dbReference type="ARBA" id="ARBA00004613"/>
    </source>
</evidence>
<feature type="region of interest" description="Disordered" evidence="10">
    <location>
        <begin position="503"/>
        <end position="522"/>
    </location>
</feature>
<comment type="subcellular location">
    <subcellularLocation>
        <location evidence="1">Secreted</location>
    </subcellularLocation>
</comment>
<evidence type="ECO:0000256" key="3">
    <source>
        <dbReference type="ARBA" id="ARBA00022525"/>
    </source>
</evidence>
<dbReference type="FunFam" id="2.10.25.10:FF:000048">
    <property type="entry name" value="Netrin 3"/>
    <property type="match status" value="1"/>
</dbReference>
<name>A0A4U5VS78_COLLU</name>